<dbReference type="InterPro" id="IPR011761">
    <property type="entry name" value="ATP-grasp"/>
</dbReference>
<dbReference type="PANTHER" id="PTHR21621">
    <property type="entry name" value="RIBOSOMAL PROTEIN S6 MODIFICATION PROTEIN"/>
    <property type="match status" value="1"/>
</dbReference>
<dbReference type="Proteomes" id="UP001276840">
    <property type="component" value="Unassembled WGS sequence"/>
</dbReference>
<dbReference type="PROSITE" id="PS50975">
    <property type="entry name" value="ATP_GRASP"/>
    <property type="match status" value="1"/>
</dbReference>
<dbReference type="Gene3D" id="3.30.1490.20">
    <property type="entry name" value="ATP-grasp fold, A domain"/>
    <property type="match status" value="1"/>
</dbReference>
<reference evidence="3 4" key="1">
    <citation type="submission" date="2023-08" db="EMBL/GenBank/DDBJ databases">
        <title>Implementing the SeqCode for naming new Mesorhizobium species isolated from Vachellia karroo root nodules.</title>
        <authorList>
            <person name="Van Lill M."/>
        </authorList>
    </citation>
    <scope>NUCLEOTIDE SEQUENCE [LARGE SCALE GENOMIC DNA]</scope>
    <source>
        <strain evidence="3 4">MSK 1335</strain>
    </source>
</reference>
<evidence type="ECO:0000313" key="3">
    <source>
        <dbReference type="EMBL" id="MDX8527024.1"/>
    </source>
</evidence>
<protein>
    <recommendedName>
        <fullName evidence="2">ATP-grasp domain-containing protein</fullName>
    </recommendedName>
</protein>
<keyword evidence="1" id="KW-0547">Nucleotide-binding</keyword>
<sequence>MADTAEVLNKYENADEADAKRLMSSEFLKLGFRTKTLGPLLIASANGAKCLLREGDTSFTAVTAYHMLKDKRLSRAAFKHAGVSFAEGKTFRIANKEAAREKVAEFGNAVLKPFDGRKGNGVSVNVTPATFEAAWGAALRRTGRRILVERYFSGGDEARYLVIDSECVAVAMRVPPTLLGDGKSTVGQLIEAKNELRTNNPHLGKRPIFVDDYRKLILASQGFNLDSIPPKGQAVVVDWKSNASTGGETRGITDLVHPSMKRIAERVARAIPGLHVGGVDILARDHTSKADPENYIVIEANTLPDLGLHLFPMYGRSVNVCKLIAESCARRMGFDAGPIGKAHQRSNGTGAVV</sequence>
<dbReference type="EMBL" id="JAVIJF010000015">
    <property type="protein sequence ID" value="MDX8527024.1"/>
    <property type="molecule type" value="Genomic_DNA"/>
</dbReference>
<keyword evidence="1" id="KW-0067">ATP-binding</keyword>
<dbReference type="RefSeq" id="WP_320234958.1">
    <property type="nucleotide sequence ID" value="NZ_JAVIJF010000015.1"/>
</dbReference>
<dbReference type="InterPro" id="IPR013815">
    <property type="entry name" value="ATP_grasp_subdomain_1"/>
</dbReference>
<gene>
    <name evidence="3" type="ORF">RFM68_21220</name>
</gene>
<name>A0ABU4ZNT2_9HYPH</name>
<evidence type="ECO:0000259" key="2">
    <source>
        <dbReference type="PROSITE" id="PS50975"/>
    </source>
</evidence>
<organism evidence="3 4">
    <name type="scientific">Mesorhizobium montanum</name>
    <dbReference type="NCBI Taxonomy" id="3072323"/>
    <lineage>
        <taxon>Bacteria</taxon>
        <taxon>Pseudomonadati</taxon>
        <taxon>Pseudomonadota</taxon>
        <taxon>Alphaproteobacteria</taxon>
        <taxon>Hyphomicrobiales</taxon>
        <taxon>Phyllobacteriaceae</taxon>
        <taxon>Mesorhizobium</taxon>
    </lineage>
</organism>
<keyword evidence="4" id="KW-1185">Reference proteome</keyword>
<proteinExistence type="predicted"/>
<feature type="domain" description="ATP-grasp" evidence="2">
    <location>
        <begin position="75"/>
        <end position="329"/>
    </location>
</feature>
<evidence type="ECO:0000313" key="4">
    <source>
        <dbReference type="Proteomes" id="UP001276840"/>
    </source>
</evidence>
<evidence type="ECO:0000256" key="1">
    <source>
        <dbReference type="PROSITE-ProRule" id="PRU00409"/>
    </source>
</evidence>
<dbReference type="Gene3D" id="3.30.470.20">
    <property type="entry name" value="ATP-grasp fold, B domain"/>
    <property type="match status" value="2"/>
</dbReference>
<accession>A0ABU4ZNT2</accession>
<dbReference type="SUPFAM" id="SSF56059">
    <property type="entry name" value="Glutathione synthetase ATP-binding domain-like"/>
    <property type="match status" value="1"/>
</dbReference>
<comment type="caution">
    <text evidence="3">The sequence shown here is derived from an EMBL/GenBank/DDBJ whole genome shotgun (WGS) entry which is preliminary data.</text>
</comment>
<dbReference type="PANTHER" id="PTHR21621:SF0">
    <property type="entry name" value="BETA-CITRYLGLUTAMATE SYNTHASE B-RELATED"/>
    <property type="match status" value="1"/>
</dbReference>